<dbReference type="EnsemblPlants" id="OBART09G18530.4">
    <property type="protein sequence ID" value="OBART09G18530.4"/>
    <property type="gene ID" value="OBART09G18530"/>
</dbReference>
<dbReference type="Proteomes" id="UP000026960">
    <property type="component" value="Chromosome 9"/>
</dbReference>
<dbReference type="Gramene" id="OBART09G18530.4">
    <property type="protein sequence ID" value="OBART09G18530.4"/>
    <property type="gene ID" value="OBART09G18530"/>
</dbReference>
<evidence type="ECO:0000313" key="1">
    <source>
        <dbReference type="EnsemblPlants" id="OBART09G18530.4"/>
    </source>
</evidence>
<organism evidence="1">
    <name type="scientific">Oryza barthii</name>
    <dbReference type="NCBI Taxonomy" id="65489"/>
    <lineage>
        <taxon>Eukaryota</taxon>
        <taxon>Viridiplantae</taxon>
        <taxon>Streptophyta</taxon>
        <taxon>Embryophyta</taxon>
        <taxon>Tracheophyta</taxon>
        <taxon>Spermatophyta</taxon>
        <taxon>Magnoliopsida</taxon>
        <taxon>Liliopsida</taxon>
        <taxon>Poales</taxon>
        <taxon>Poaceae</taxon>
        <taxon>BOP clade</taxon>
        <taxon>Oryzoideae</taxon>
        <taxon>Oryzeae</taxon>
        <taxon>Oryzinae</taxon>
        <taxon>Oryza</taxon>
    </lineage>
</organism>
<keyword evidence="2" id="KW-1185">Reference proteome</keyword>
<dbReference type="HOGENOM" id="CLU_056460_0_0_1"/>
<name>A0A0D3H9N7_9ORYZ</name>
<evidence type="ECO:0000313" key="2">
    <source>
        <dbReference type="Proteomes" id="UP000026960"/>
    </source>
</evidence>
<accession>A0A0D3H9N7</accession>
<reference evidence="1" key="2">
    <citation type="submission" date="2015-03" db="UniProtKB">
        <authorList>
            <consortium name="EnsemblPlants"/>
        </authorList>
    </citation>
    <scope>IDENTIFICATION</scope>
</reference>
<proteinExistence type="predicted"/>
<protein>
    <submittedName>
        <fullName evidence="1">Uncharacterized protein</fullName>
    </submittedName>
</protein>
<reference evidence="1" key="1">
    <citation type="journal article" date="2009" name="Rice">
        <title>De Novo Next Generation Sequencing of Plant Genomes.</title>
        <authorList>
            <person name="Rounsley S."/>
            <person name="Marri P.R."/>
            <person name="Yu Y."/>
            <person name="He R."/>
            <person name="Sisneros N."/>
            <person name="Goicoechea J.L."/>
            <person name="Lee S.J."/>
            <person name="Angelova A."/>
            <person name="Kudrna D."/>
            <person name="Luo M."/>
            <person name="Affourtit J."/>
            <person name="Desany B."/>
            <person name="Knight J."/>
            <person name="Niazi F."/>
            <person name="Egholm M."/>
            <person name="Wing R.A."/>
        </authorList>
    </citation>
    <scope>NUCLEOTIDE SEQUENCE [LARGE SCALE GENOMIC DNA]</scope>
    <source>
        <strain evidence="1">cv. IRGC 105608</strain>
    </source>
</reference>
<sequence length="326" mass="35751">MFQSDQGKRQDVSIELSNAFTTSAEAFLLSKHMAYSISAASQGSMILPSLVKPNSSWDILRSSMKTLMPRYTNGTSNRLPSAVYMTQWPLTATEVEHSSSTTTGEDLWLFFGKLQAGNLLVDSTTSKGNTILPSLVKPNSSWDILRSSLKTAVPRYVNGTSNRLPSAVYMTQWPLTATEVEHSSGKPYGSSSGSYKQEICWLTPTVGTILPVQWQRISIELSNASTTSTDGFLLSKHMAYSISAASQGNTILPSLVKPNSSWDILRSSLKTTVPRYANGTSNRLLSAVYMTQWPLTATEVEHSSVSWAFPMILFLPRAAILCHFAN</sequence>
<dbReference type="AlphaFoldDB" id="A0A0D3H9N7"/>